<protein>
    <recommendedName>
        <fullName evidence="5">N-alpha-acetyltransferase 40</fullName>
        <ecNumber evidence="4">2.3.1.257</ecNumber>
    </recommendedName>
</protein>
<dbReference type="GO" id="GO:1990189">
    <property type="term" value="F:protein N-terminal-serine acetyltransferase activity"/>
    <property type="evidence" value="ECO:0007669"/>
    <property type="project" value="UniProtKB-EC"/>
</dbReference>
<organism evidence="14">
    <name type="scientific">Candida tenuis (strain ATCC 10573 / BCRC 21748 / CBS 615 / JCM 9827 / NBRC 10315 / NRRL Y-1498 / VKM Y-70)</name>
    <name type="common">Yeast</name>
    <name type="synonym">Yamadazyma tenuis</name>
    <dbReference type="NCBI Taxonomy" id="590646"/>
    <lineage>
        <taxon>Eukaryota</taxon>
        <taxon>Fungi</taxon>
        <taxon>Dikarya</taxon>
        <taxon>Ascomycota</taxon>
        <taxon>Saccharomycotina</taxon>
        <taxon>Pichiomycetes</taxon>
        <taxon>Debaryomycetaceae</taxon>
        <taxon>Yamadazyma</taxon>
    </lineage>
</organism>
<evidence type="ECO:0000259" key="12">
    <source>
        <dbReference type="PROSITE" id="PS51186"/>
    </source>
</evidence>
<dbReference type="STRING" id="590646.G3BFU8"/>
<evidence type="ECO:0000256" key="1">
    <source>
        <dbReference type="ARBA" id="ARBA00004123"/>
    </source>
</evidence>
<sequence>MVIGSEKAFLRVEAAHQLTASDLAPFLSLIGTTIGTLYCQNNGQHWKQEKIVEMKETGLVYVAYMLGDRIIGFISIMLVVDCGEKALYLYEIHIDPDFQDNKLGSKLMGKLHQLSLHLDAQEDDELSSKRTSLTVFSANEKALKWYSKLGYHRSPDSPKDRRLRSGKLVKPTYYLMTRTNETSPMFQ</sequence>
<gene>
    <name evidence="13" type="ORF">CANTEDRAFT_111433</name>
</gene>
<dbReference type="PROSITE" id="PS51186">
    <property type="entry name" value="GNAT"/>
    <property type="match status" value="1"/>
</dbReference>
<dbReference type="GO" id="GO:0010485">
    <property type="term" value="F:histone H4 acetyltransferase activity"/>
    <property type="evidence" value="ECO:0007669"/>
    <property type="project" value="InterPro"/>
</dbReference>
<evidence type="ECO:0000256" key="2">
    <source>
        <dbReference type="ARBA" id="ARBA00004496"/>
    </source>
</evidence>
<dbReference type="InterPro" id="IPR016181">
    <property type="entry name" value="Acyl_CoA_acyltransferase"/>
</dbReference>
<dbReference type="EMBL" id="GL996528">
    <property type="protein sequence ID" value="EGV60734.1"/>
    <property type="molecule type" value="Genomic_DNA"/>
</dbReference>
<dbReference type="InterPro" id="IPR000182">
    <property type="entry name" value="GNAT_dom"/>
</dbReference>
<comment type="catalytic activity">
    <reaction evidence="10">
        <text>N-terminal L-seryl-[histone H2A] + acetyl-CoA = N-terminal N(alpha)-acetyl-L-seryl-[histone H2A] + CoA + H(+)</text>
        <dbReference type="Rhea" id="RHEA:50600"/>
        <dbReference type="Rhea" id="RHEA-COMP:12742"/>
        <dbReference type="Rhea" id="RHEA-COMP:12744"/>
        <dbReference type="ChEBI" id="CHEBI:15378"/>
        <dbReference type="ChEBI" id="CHEBI:57287"/>
        <dbReference type="ChEBI" id="CHEBI:57288"/>
        <dbReference type="ChEBI" id="CHEBI:64738"/>
        <dbReference type="ChEBI" id="CHEBI:83690"/>
        <dbReference type="EC" id="2.3.1.257"/>
    </reaction>
</comment>
<comment type="similarity">
    <text evidence="3">Belongs to the acetyltransferase family. NAA40 subfamily.</text>
</comment>
<dbReference type="AlphaFoldDB" id="G3BFU8"/>
<keyword evidence="9" id="KW-0012">Acyltransferase</keyword>
<evidence type="ECO:0000256" key="8">
    <source>
        <dbReference type="ARBA" id="ARBA00023242"/>
    </source>
</evidence>
<dbReference type="PANTHER" id="PTHR20531">
    <property type="entry name" value="N-ALPHA-ACETYLTRANSFERASE 40"/>
    <property type="match status" value="1"/>
</dbReference>
<evidence type="ECO:0000256" key="6">
    <source>
        <dbReference type="ARBA" id="ARBA00022490"/>
    </source>
</evidence>
<dbReference type="EC" id="2.3.1.257" evidence="4"/>
<comment type="subcellular location">
    <subcellularLocation>
        <location evidence="2">Cytoplasm</location>
    </subcellularLocation>
    <subcellularLocation>
        <location evidence="1">Nucleus</location>
    </subcellularLocation>
</comment>
<evidence type="ECO:0000256" key="4">
    <source>
        <dbReference type="ARBA" id="ARBA00012950"/>
    </source>
</evidence>
<evidence type="ECO:0000313" key="14">
    <source>
        <dbReference type="Proteomes" id="UP000000707"/>
    </source>
</evidence>
<dbReference type="SUPFAM" id="SSF55729">
    <property type="entry name" value="Acyl-CoA N-acyltransferases (Nat)"/>
    <property type="match status" value="1"/>
</dbReference>
<name>G3BFU8_CANTC</name>
<keyword evidence="6" id="KW-0963">Cytoplasm</keyword>
<comment type="catalytic activity">
    <reaction evidence="11">
        <text>N-terminal L-seryl-[histone H4] + acetyl-CoA = N-terminal N(alpha)-acetyl-L-seryl-[histone H4] + CoA + H(+)</text>
        <dbReference type="Rhea" id="RHEA:50596"/>
        <dbReference type="Rhea" id="RHEA-COMP:12740"/>
        <dbReference type="Rhea" id="RHEA-COMP:12743"/>
        <dbReference type="ChEBI" id="CHEBI:15378"/>
        <dbReference type="ChEBI" id="CHEBI:57287"/>
        <dbReference type="ChEBI" id="CHEBI:57288"/>
        <dbReference type="ChEBI" id="CHEBI:64738"/>
        <dbReference type="ChEBI" id="CHEBI:83690"/>
        <dbReference type="EC" id="2.3.1.257"/>
    </reaction>
</comment>
<keyword evidence="8" id="KW-0539">Nucleus</keyword>
<dbReference type="GO" id="GO:0005737">
    <property type="term" value="C:cytoplasm"/>
    <property type="evidence" value="ECO:0007669"/>
    <property type="project" value="UniProtKB-SubCell"/>
</dbReference>
<feature type="domain" description="N-acetyltransferase" evidence="12">
    <location>
        <begin position="13"/>
        <end position="181"/>
    </location>
</feature>
<accession>G3BFU8</accession>
<evidence type="ECO:0000256" key="7">
    <source>
        <dbReference type="ARBA" id="ARBA00022679"/>
    </source>
</evidence>
<dbReference type="GO" id="GO:0005634">
    <property type="term" value="C:nucleus"/>
    <property type="evidence" value="ECO:0007669"/>
    <property type="project" value="UniProtKB-SubCell"/>
</dbReference>
<dbReference type="Pfam" id="PF13508">
    <property type="entry name" value="Acetyltransf_7"/>
    <property type="match status" value="1"/>
</dbReference>
<proteinExistence type="inferred from homology"/>
<evidence type="ECO:0000313" key="13">
    <source>
        <dbReference type="EMBL" id="EGV60734.1"/>
    </source>
</evidence>
<dbReference type="Gene3D" id="3.40.630.30">
    <property type="match status" value="1"/>
</dbReference>
<reference evidence="13 14" key="1">
    <citation type="journal article" date="2011" name="Proc. Natl. Acad. Sci. U.S.A.">
        <title>Comparative genomics of xylose-fermenting fungi for enhanced biofuel production.</title>
        <authorList>
            <person name="Wohlbach D.J."/>
            <person name="Kuo A."/>
            <person name="Sato T.K."/>
            <person name="Potts K.M."/>
            <person name="Salamov A.A."/>
            <person name="LaButti K.M."/>
            <person name="Sun H."/>
            <person name="Clum A."/>
            <person name="Pangilinan J.L."/>
            <person name="Lindquist E.A."/>
            <person name="Lucas S."/>
            <person name="Lapidus A."/>
            <person name="Jin M."/>
            <person name="Gunawan C."/>
            <person name="Balan V."/>
            <person name="Dale B.E."/>
            <person name="Jeffries T.W."/>
            <person name="Zinkel R."/>
            <person name="Barry K.W."/>
            <person name="Grigoriev I.V."/>
            <person name="Gasch A.P."/>
        </authorList>
    </citation>
    <scope>NUCLEOTIDE SEQUENCE [LARGE SCALE GENOMIC DNA]</scope>
    <source>
        <strain evidence="14">ATCC 10573 / BCRC 21748 / CBS 615 / JCM 9827 / NBRC 10315 / NRRL Y-1498 / VKM Y-70</strain>
    </source>
</reference>
<dbReference type="CDD" id="cd04301">
    <property type="entry name" value="NAT_SF"/>
    <property type="match status" value="1"/>
</dbReference>
<evidence type="ECO:0000256" key="10">
    <source>
        <dbReference type="ARBA" id="ARBA00047821"/>
    </source>
</evidence>
<dbReference type="PANTHER" id="PTHR20531:SF1">
    <property type="entry name" value="N-ALPHA-ACETYLTRANSFERASE 40"/>
    <property type="match status" value="1"/>
</dbReference>
<evidence type="ECO:0000256" key="11">
    <source>
        <dbReference type="ARBA" id="ARBA00049524"/>
    </source>
</evidence>
<dbReference type="GO" id="GO:0043998">
    <property type="term" value="F:histone H2A acetyltransferase activity"/>
    <property type="evidence" value="ECO:0007669"/>
    <property type="project" value="InterPro"/>
</dbReference>
<evidence type="ECO:0000256" key="5">
    <source>
        <dbReference type="ARBA" id="ARBA00015043"/>
    </source>
</evidence>
<dbReference type="eggNOG" id="KOG2488">
    <property type="taxonomic scope" value="Eukaryota"/>
</dbReference>
<evidence type="ECO:0000256" key="3">
    <source>
        <dbReference type="ARBA" id="ARBA00008870"/>
    </source>
</evidence>
<dbReference type="OrthoDB" id="424551at2759"/>
<dbReference type="Proteomes" id="UP000000707">
    <property type="component" value="Unassembled WGS sequence"/>
</dbReference>
<keyword evidence="14" id="KW-1185">Reference proteome</keyword>
<evidence type="ECO:0000256" key="9">
    <source>
        <dbReference type="ARBA" id="ARBA00023315"/>
    </source>
</evidence>
<dbReference type="HOGENOM" id="CLU_051699_2_2_1"/>
<keyword evidence="7" id="KW-0808">Transferase</keyword>
<dbReference type="InterPro" id="IPR039949">
    <property type="entry name" value="NAA40"/>
</dbReference>